<protein>
    <submittedName>
        <fullName evidence="1">Uncharacterized protein</fullName>
    </submittedName>
</protein>
<evidence type="ECO:0000313" key="2">
    <source>
        <dbReference type="Proteomes" id="UP000821865"/>
    </source>
</evidence>
<dbReference type="EMBL" id="CM023479">
    <property type="protein sequence ID" value="KAH7974917.1"/>
    <property type="molecule type" value="Genomic_DNA"/>
</dbReference>
<comment type="caution">
    <text evidence="1">The sequence shown here is derived from an EMBL/GenBank/DDBJ whole genome shotgun (WGS) entry which is preliminary data.</text>
</comment>
<reference evidence="1" key="1">
    <citation type="submission" date="2020-05" db="EMBL/GenBank/DDBJ databases">
        <title>Large-scale comparative analyses of tick genomes elucidate their genetic diversity and vector capacities.</title>
        <authorList>
            <person name="Jia N."/>
            <person name="Wang J."/>
            <person name="Shi W."/>
            <person name="Du L."/>
            <person name="Sun Y."/>
            <person name="Zhan W."/>
            <person name="Jiang J."/>
            <person name="Wang Q."/>
            <person name="Zhang B."/>
            <person name="Ji P."/>
            <person name="Sakyi L.B."/>
            <person name="Cui X."/>
            <person name="Yuan T."/>
            <person name="Jiang B."/>
            <person name="Yang W."/>
            <person name="Lam T.T.-Y."/>
            <person name="Chang Q."/>
            <person name="Ding S."/>
            <person name="Wang X."/>
            <person name="Zhu J."/>
            <person name="Ruan X."/>
            <person name="Zhao L."/>
            <person name="Wei J."/>
            <person name="Que T."/>
            <person name="Du C."/>
            <person name="Cheng J."/>
            <person name="Dai P."/>
            <person name="Han X."/>
            <person name="Huang E."/>
            <person name="Gao Y."/>
            <person name="Liu J."/>
            <person name="Shao H."/>
            <person name="Ye R."/>
            <person name="Li L."/>
            <person name="Wei W."/>
            <person name="Wang X."/>
            <person name="Wang C."/>
            <person name="Yang T."/>
            <person name="Huo Q."/>
            <person name="Li W."/>
            <person name="Guo W."/>
            <person name="Chen H."/>
            <person name="Zhou L."/>
            <person name="Ni X."/>
            <person name="Tian J."/>
            <person name="Zhou Y."/>
            <person name="Sheng Y."/>
            <person name="Liu T."/>
            <person name="Pan Y."/>
            <person name="Xia L."/>
            <person name="Li J."/>
            <person name="Zhao F."/>
            <person name="Cao W."/>
        </authorList>
    </citation>
    <scope>NUCLEOTIDE SEQUENCE</scope>
    <source>
        <strain evidence="1">Dsil-2018</strain>
    </source>
</reference>
<dbReference type="Proteomes" id="UP000821865">
    <property type="component" value="Chromosome 10"/>
</dbReference>
<keyword evidence="2" id="KW-1185">Reference proteome</keyword>
<gene>
    <name evidence="1" type="ORF">HPB49_021446</name>
</gene>
<name>A0ACB8DQG4_DERSI</name>
<proteinExistence type="predicted"/>
<organism evidence="1 2">
    <name type="scientific">Dermacentor silvarum</name>
    <name type="common">Tick</name>
    <dbReference type="NCBI Taxonomy" id="543639"/>
    <lineage>
        <taxon>Eukaryota</taxon>
        <taxon>Metazoa</taxon>
        <taxon>Ecdysozoa</taxon>
        <taxon>Arthropoda</taxon>
        <taxon>Chelicerata</taxon>
        <taxon>Arachnida</taxon>
        <taxon>Acari</taxon>
        <taxon>Parasitiformes</taxon>
        <taxon>Ixodida</taxon>
        <taxon>Ixodoidea</taxon>
        <taxon>Ixodidae</taxon>
        <taxon>Rhipicephalinae</taxon>
        <taxon>Dermacentor</taxon>
    </lineage>
</organism>
<sequence>MPALAPVTRKRDARRTGKKEDPPPTSVMPVLKIMEETSPQCSLRRIDRKRHVASMSFGVPRHESDDEASSNEEETLEEVTVKLGPKSRQKAPVKEVAVKQEVVEEAPVKRGKRKADAPEVKPEVPRKARSRRDEQADSSLAPKKAVKVKPKVLFTGIDSTSTEEQVVRDLGGTIATNVSTCTHLVTDKFRRTVKALCCIGKGTPIVDVAWIKKCQEAGAFVDHMPHMLLDKKAEKTLRFSLRDTLAKASAGGVLRGWSVHATPRVLPSPSDMKEIVMCAGGKYLDNLPARSSTSTTVVVSCKEDLKACARARNNGVPVVAAEFVLSGLLQHKLDIEAHRLE</sequence>
<evidence type="ECO:0000313" key="1">
    <source>
        <dbReference type="EMBL" id="KAH7974917.1"/>
    </source>
</evidence>
<accession>A0ACB8DQG4</accession>